<dbReference type="EMBL" id="DRND01000399">
    <property type="protein sequence ID" value="HFC47226.1"/>
    <property type="molecule type" value="Genomic_DNA"/>
</dbReference>
<dbReference type="Pfam" id="PF00037">
    <property type="entry name" value="Fer4"/>
    <property type="match status" value="1"/>
</dbReference>
<accession>A0A7V2SWF2</accession>
<dbReference type="SUPFAM" id="SSF54862">
    <property type="entry name" value="4Fe-4S ferredoxins"/>
    <property type="match status" value="1"/>
</dbReference>
<organism evidence="2">
    <name type="scientific">Dissulfuribacter thermophilus</name>
    <dbReference type="NCBI Taxonomy" id="1156395"/>
    <lineage>
        <taxon>Bacteria</taxon>
        <taxon>Pseudomonadati</taxon>
        <taxon>Thermodesulfobacteriota</taxon>
        <taxon>Dissulfuribacteria</taxon>
        <taxon>Dissulfuribacterales</taxon>
        <taxon>Dissulfuribacteraceae</taxon>
        <taxon>Dissulfuribacter</taxon>
    </lineage>
</organism>
<evidence type="ECO:0000259" key="1">
    <source>
        <dbReference type="PROSITE" id="PS51379"/>
    </source>
</evidence>
<reference evidence="2" key="1">
    <citation type="journal article" date="2020" name="mSystems">
        <title>Genome- and Community-Level Interaction Insights into Carbon Utilization and Element Cycling Functions of Hydrothermarchaeota in Hydrothermal Sediment.</title>
        <authorList>
            <person name="Zhou Z."/>
            <person name="Liu Y."/>
            <person name="Xu W."/>
            <person name="Pan J."/>
            <person name="Luo Z.H."/>
            <person name="Li M."/>
        </authorList>
    </citation>
    <scope>NUCLEOTIDE SEQUENCE [LARGE SCALE GENOMIC DNA]</scope>
    <source>
        <strain evidence="2">HyVt-503</strain>
    </source>
</reference>
<sequence>VVNRESGKAEVNKGLCKGCGACVAGCRSDAITLPNEGNQEIMAAIEGVLFELGA</sequence>
<evidence type="ECO:0000313" key="2">
    <source>
        <dbReference type="EMBL" id="HFC47226.1"/>
    </source>
</evidence>
<dbReference type="Gene3D" id="3.30.70.20">
    <property type="match status" value="1"/>
</dbReference>
<dbReference type="Proteomes" id="UP000885797">
    <property type="component" value="Unassembled WGS sequence"/>
</dbReference>
<proteinExistence type="predicted"/>
<dbReference type="InterPro" id="IPR017896">
    <property type="entry name" value="4Fe4S_Fe-S-bd"/>
</dbReference>
<dbReference type="PROSITE" id="PS51379">
    <property type="entry name" value="4FE4S_FER_2"/>
    <property type="match status" value="1"/>
</dbReference>
<feature type="non-terminal residue" evidence="2">
    <location>
        <position position="1"/>
    </location>
</feature>
<dbReference type="AlphaFoldDB" id="A0A7V2SWF2"/>
<comment type="caution">
    <text evidence="2">The sequence shown here is derived from an EMBL/GenBank/DDBJ whole genome shotgun (WGS) entry which is preliminary data.</text>
</comment>
<gene>
    <name evidence="2" type="ORF">ENJ63_05015</name>
</gene>
<feature type="domain" description="4Fe-4S ferredoxin-type" evidence="1">
    <location>
        <begin position="7"/>
        <end position="36"/>
    </location>
</feature>
<protein>
    <recommendedName>
        <fullName evidence="1">4Fe-4S ferredoxin-type domain-containing protein</fullName>
    </recommendedName>
</protein>
<name>A0A7V2SWF2_9BACT</name>